<dbReference type="SUPFAM" id="SSF81891">
    <property type="entry name" value="Poly A polymerase C-terminal region-like"/>
    <property type="match status" value="1"/>
</dbReference>
<evidence type="ECO:0000313" key="11">
    <source>
        <dbReference type="EMBL" id="KDA00194.1"/>
    </source>
</evidence>
<dbReference type="EC" id="2.7.7.59" evidence="7"/>
<dbReference type="InterPro" id="IPR002912">
    <property type="entry name" value="ACT_dom"/>
</dbReference>
<comment type="cofactor">
    <cofactor evidence="7">
        <name>Mg(2+)</name>
        <dbReference type="ChEBI" id="CHEBI:18420"/>
    </cofactor>
</comment>
<keyword evidence="3" id="KW-0677">Repeat</keyword>
<dbReference type="PROSITE" id="PS51831">
    <property type="entry name" value="HD"/>
    <property type="match status" value="1"/>
</dbReference>
<comment type="caution">
    <text evidence="11">The sequence shown here is derived from an EMBL/GenBank/DDBJ whole genome shotgun (WGS) entry which is preliminary data.</text>
</comment>
<dbReference type="GO" id="GO:0008081">
    <property type="term" value="F:phosphoric diester hydrolase activity"/>
    <property type="evidence" value="ECO:0007669"/>
    <property type="project" value="UniProtKB-UniRule"/>
</dbReference>
<dbReference type="PANTHER" id="PTHR47320:SF1">
    <property type="entry name" value="BIFUNCTIONAL URIDYLYLTRANSFERASE_URIDYLYL-REMOVING ENZYME"/>
    <property type="match status" value="1"/>
</dbReference>
<keyword evidence="6 7" id="KW-0511">Multifunctional enzyme</keyword>
<dbReference type="InterPro" id="IPR043519">
    <property type="entry name" value="NT_sf"/>
</dbReference>
<dbReference type="Pfam" id="PF01966">
    <property type="entry name" value="HD"/>
    <property type="match status" value="1"/>
</dbReference>
<proteinExistence type="inferred from homology"/>
<dbReference type="CDD" id="cd04899">
    <property type="entry name" value="ACT_ACR-UUR-like_2"/>
    <property type="match status" value="1"/>
</dbReference>
<dbReference type="SUPFAM" id="SSF81301">
    <property type="entry name" value="Nucleotidyltransferase"/>
    <property type="match status" value="1"/>
</dbReference>
<evidence type="ECO:0000313" key="12">
    <source>
        <dbReference type="Proteomes" id="UP000027100"/>
    </source>
</evidence>
<dbReference type="Proteomes" id="UP000027100">
    <property type="component" value="Unassembled WGS sequence"/>
</dbReference>
<dbReference type="Gene3D" id="3.30.70.260">
    <property type="match status" value="2"/>
</dbReference>
<sequence>MTPPTKSPPTLLSAGRAPASRRPGKWRIADIIDGRALRVKLTAAALDNLGNDAAARKAALNLLHGAMFRGRLIAQERLQQGADGLDTARLLAAVQDEVIHALYDFTVTHVHRASNPTEAERLAILATGGYGRSVMAPSSDTDLLFLRAYKASPHTESVIEYMLYALWDMGLKVGNAFRTPIDCVKLAAEDVTIKTSLLDARFICGDELLATDMMALFQKDAIKGKDAQFIADKLAERDARHTRMGDARYVVEPNVKDGKGGLRDLQTLYWIVKHMYGGRTLEDVMRAGPFTDHEYVIFIRAARFLWTVRCHMHFVTGRAEDRLSFDLQPEIAARMGYRDREGQQGVERFMKRYFLVAKDVGGLTRILAAKLEADHKKKPEGLRRFLPSRPPQPLPEEGFLIEAGRINIAEDKVMAVDPLNMIRLFTIARREQKDIHPTALTALTRNLRGLNERVRETDEARALILDAILGGKEPGPILRRMNEAGVLGRAIPEFGSIVAQTQFNMYHHYTVDEHTLRAVETIADLEYGRGNTAPLATELFGQIENRRALYLAMLLHDTGKGKGDQQEAGMRTARKACERLGIPEEETDLVVWLVGHHLEMSETAQKRDIGDPRTVATFARLVGSLERLRLLYILTVADIKAVGPAVWNAWKGQLLADLYHNTAAALRGGRTDEAAVQAELERRAEKRREALVERIGSVPALLLELETAYWTGFDPDDIAWHAAALAKGGDVVTSRMAPEGGAVALLVSGKDRTGLFADLAGTLARLGANIVAAQVFTSKGGRIVDVFMLQDARGLPYGEGDGPRLAKLEHAILGALDGKVPSGTVKSRAGRREAAFLVQPSVQIHEDVSLEYTVIDVAARDRPGLLHEVAEVLADMKLSIHSAHVGSYGERVFDAFYVRPDGGAATLSKARKEALRERLLAVLSREEPEGPHTPARKLKRSRAVDSF</sequence>
<evidence type="ECO:0000259" key="10">
    <source>
        <dbReference type="PROSITE" id="PS51831"/>
    </source>
</evidence>
<dbReference type="OrthoDB" id="9758038at2"/>
<evidence type="ECO:0000256" key="7">
    <source>
        <dbReference type="HAMAP-Rule" id="MF_00277"/>
    </source>
</evidence>
<accession>A0A062VKK4</accession>
<dbReference type="SUPFAM" id="SSF55021">
    <property type="entry name" value="ACT-like"/>
    <property type="match status" value="2"/>
</dbReference>
<feature type="domain" description="ACT" evidence="9">
    <location>
        <begin position="744"/>
        <end position="830"/>
    </location>
</feature>
<dbReference type="eggNOG" id="COG2844">
    <property type="taxonomic scope" value="Bacteria"/>
</dbReference>
<dbReference type="NCBIfam" id="TIGR01693">
    <property type="entry name" value="UTase_glnD"/>
    <property type="match status" value="1"/>
</dbReference>
<dbReference type="SUPFAM" id="SSF81593">
    <property type="entry name" value="Nucleotidyltransferase substrate binding subunit/domain"/>
    <property type="match status" value="1"/>
</dbReference>
<feature type="domain" description="ACT" evidence="9">
    <location>
        <begin position="854"/>
        <end position="930"/>
    </location>
</feature>
<dbReference type="GO" id="GO:0006808">
    <property type="term" value="P:regulation of nitrogen utilization"/>
    <property type="evidence" value="ECO:0007669"/>
    <property type="project" value="UniProtKB-UniRule"/>
</dbReference>
<keyword evidence="5 7" id="KW-0460">Magnesium</keyword>
<dbReference type="Gene3D" id="3.30.460.10">
    <property type="entry name" value="Beta Polymerase, domain 2"/>
    <property type="match status" value="1"/>
</dbReference>
<dbReference type="PROSITE" id="PS51671">
    <property type="entry name" value="ACT"/>
    <property type="match status" value="2"/>
</dbReference>
<reference evidence="11 12" key="1">
    <citation type="journal article" date="2014" name="Antonie Van Leeuwenhoek">
        <title>Hyphomonas beringensis sp. nov. and Hyphomonas chukchiensis sp. nov., isolated from surface seawater of the Bering Sea and Chukchi Sea.</title>
        <authorList>
            <person name="Li C."/>
            <person name="Lai Q."/>
            <person name="Li G."/>
            <person name="Dong C."/>
            <person name="Wang J."/>
            <person name="Liao Y."/>
            <person name="Shao Z."/>
        </authorList>
    </citation>
    <scope>NUCLEOTIDE SEQUENCE [LARGE SCALE GENOMIC DNA]</scope>
    <source>
        <strain evidence="11 12">PS728</strain>
    </source>
</reference>
<dbReference type="EC" id="3.1.4.-" evidence="7"/>
<evidence type="ECO:0000256" key="5">
    <source>
        <dbReference type="ARBA" id="ARBA00022842"/>
    </source>
</evidence>
<name>A0A062VKK4_9PROT</name>
<keyword evidence="12" id="KW-1185">Reference proteome</keyword>
<feature type="region of interest" description="Disordered" evidence="8">
    <location>
        <begin position="1"/>
        <end position="21"/>
    </location>
</feature>
<dbReference type="Gene3D" id="1.10.3090.10">
    <property type="entry name" value="cca-adding enzyme, domain 2"/>
    <property type="match status" value="1"/>
</dbReference>
<comment type="activity regulation">
    <text evidence="7">Uridylyltransferase (UTase) activity is inhibited by glutamine, while glutamine activates uridylyl-removing (UR) activity.</text>
</comment>
<dbReference type="GO" id="GO:0008773">
    <property type="term" value="F:[protein-PII] uridylyltransferase activity"/>
    <property type="evidence" value="ECO:0007669"/>
    <property type="project" value="UniProtKB-UniRule"/>
</dbReference>
<protein>
    <recommendedName>
        <fullName evidence="7">Bifunctional uridylyltransferase/uridylyl-removing enzyme</fullName>
        <shortName evidence="7">UTase/UR</shortName>
    </recommendedName>
    <alternativeName>
        <fullName evidence="7">Bifunctional [protein-PII] modification enzyme</fullName>
    </alternativeName>
    <alternativeName>
        <fullName evidence="7">Bifunctional nitrogen sensor protein</fullName>
    </alternativeName>
    <domain>
        <recommendedName>
            <fullName evidence="7">[Protein-PII] uridylyltransferase</fullName>
            <shortName evidence="7">PII uridylyltransferase</shortName>
            <shortName evidence="7">UTase</shortName>
            <ecNumber evidence="7">2.7.7.59</ecNumber>
        </recommendedName>
    </domain>
    <domain>
        <recommendedName>
            <fullName evidence="7">[Protein-PII]-UMP uridylyl-removing enzyme</fullName>
            <shortName evidence="7">UR</shortName>
            <ecNumber evidence="7">3.1.4.-</ecNumber>
        </recommendedName>
    </domain>
</protein>
<dbReference type="InterPro" id="IPR010043">
    <property type="entry name" value="UTase/UR"/>
</dbReference>
<dbReference type="PATRIC" id="fig|1280954.3.peg.457"/>
<keyword evidence="4 7" id="KW-0378">Hydrolase</keyword>
<comment type="caution">
    <text evidence="7">Lacks conserved residue(s) required for the propagation of feature annotation.</text>
</comment>
<dbReference type="RefSeq" id="WP_114104786.1">
    <property type="nucleotide sequence ID" value="NZ_ARYM01000002.1"/>
</dbReference>
<evidence type="ECO:0000259" key="9">
    <source>
        <dbReference type="PROSITE" id="PS51671"/>
    </source>
</evidence>
<evidence type="ECO:0000256" key="4">
    <source>
        <dbReference type="ARBA" id="ARBA00022801"/>
    </source>
</evidence>
<comment type="similarity">
    <text evidence="7">Belongs to the GlnD family.</text>
</comment>
<evidence type="ECO:0000256" key="1">
    <source>
        <dbReference type="ARBA" id="ARBA00022679"/>
    </source>
</evidence>
<comment type="catalytic activity">
    <reaction evidence="7">
        <text>[protein-PII]-L-tyrosine + UTP = [protein-PII]-uridylyl-L-tyrosine + diphosphate</text>
        <dbReference type="Rhea" id="RHEA:13673"/>
        <dbReference type="Rhea" id="RHEA-COMP:12147"/>
        <dbReference type="Rhea" id="RHEA-COMP:12148"/>
        <dbReference type="ChEBI" id="CHEBI:33019"/>
        <dbReference type="ChEBI" id="CHEBI:46398"/>
        <dbReference type="ChEBI" id="CHEBI:46858"/>
        <dbReference type="ChEBI" id="CHEBI:90602"/>
        <dbReference type="EC" id="2.7.7.59"/>
    </reaction>
</comment>
<feature type="region of interest" description="Uridylyltransferase" evidence="7">
    <location>
        <begin position="1"/>
        <end position="393"/>
    </location>
</feature>
<evidence type="ECO:0000256" key="8">
    <source>
        <dbReference type="SAM" id="MobiDB-lite"/>
    </source>
</evidence>
<dbReference type="InterPro" id="IPR003607">
    <property type="entry name" value="HD/PDEase_dom"/>
</dbReference>
<dbReference type="NCBIfam" id="NF003467">
    <property type="entry name" value="PRK05092.1"/>
    <property type="match status" value="1"/>
</dbReference>
<dbReference type="CDD" id="cd00077">
    <property type="entry name" value="HDc"/>
    <property type="match status" value="1"/>
</dbReference>
<dbReference type="Pfam" id="PF01842">
    <property type="entry name" value="ACT"/>
    <property type="match status" value="2"/>
</dbReference>
<comment type="catalytic activity">
    <reaction evidence="7">
        <text>[protein-PII]-uridylyl-L-tyrosine + H2O = [protein-PII]-L-tyrosine + UMP + H(+)</text>
        <dbReference type="Rhea" id="RHEA:48600"/>
        <dbReference type="Rhea" id="RHEA-COMP:12147"/>
        <dbReference type="Rhea" id="RHEA-COMP:12148"/>
        <dbReference type="ChEBI" id="CHEBI:15377"/>
        <dbReference type="ChEBI" id="CHEBI:15378"/>
        <dbReference type="ChEBI" id="CHEBI:46858"/>
        <dbReference type="ChEBI" id="CHEBI:57865"/>
        <dbReference type="ChEBI" id="CHEBI:90602"/>
    </reaction>
</comment>
<keyword evidence="1 7" id="KW-0808">Transferase</keyword>
<dbReference type="InterPro" id="IPR045865">
    <property type="entry name" value="ACT-like_dom_sf"/>
</dbReference>
<dbReference type="PIRSF" id="PIRSF006288">
    <property type="entry name" value="PII_uridyltransf"/>
    <property type="match status" value="1"/>
</dbReference>
<dbReference type="InterPro" id="IPR013546">
    <property type="entry name" value="PII_UdlTrfase/GS_AdlTrfase"/>
</dbReference>
<dbReference type="HAMAP" id="MF_00277">
    <property type="entry name" value="PII_uridylyl_transf"/>
    <property type="match status" value="1"/>
</dbReference>
<feature type="domain" description="HD" evidence="10">
    <location>
        <begin position="511"/>
        <end position="631"/>
    </location>
</feature>
<organism evidence="11 12">
    <name type="scientific">Hyphomonas polymorpha PS728</name>
    <dbReference type="NCBI Taxonomy" id="1280954"/>
    <lineage>
        <taxon>Bacteria</taxon>
        <taxon>Pseudomonadati</taxon>
        <taxon>Pseudomonadota</taxon>
        <taxon>Alphaproteobacteria</taxon>
        <taxon>Hyphomonadales</taxon>
        <taxon>Hyphomonadaceae</taxon>
        <taxon>Hyphomonas</taxon>
    </lineage>
</organism>
<keyword evidence="2 7" id="KW-0548">Nucleotidyltransferase</keyword>
<dbReference type="CDD" id="cd04900">
    <property type="entry name" value="ACT_UUR-like_1"/>
    <property type="match status" value="1"/>
</dbReference>
<dbReference type="CDD" id="cd05401">
    <property type="entry name" value="NT_GlnE_GlnD_like"/>
    <property type="match status" value="1"/>
</dbReference>
<dbReference type="SMART" id="SM00471">
    <property type="entry name" value="HDc"/>
    <property type="match status" value="1"/>
</dbReference>
<dbReference type="PANTHER" id="PTHR47320">
    <property type="entry name" value="BIFUNCTIONAL URIDYLYLTRANSFERASE/URIDYLYL-REMOVING ENZYME"/>
    <property type="match status" value="1"/>
</dbReference>
<gene>
    <name evidence="7" type="primary">glnD</name>
    <name evidence="11" type="ORF">HPO_02232</name>
</gene>
<evidence type="ECO:0000256" key="3">
    <source>
        <dbReference type="ARBA" id="ARBA00022737"/>
    </source>
</evidence>
<dbReference type="STRING" id="1280954.HPO_02232"/>
<dbReference type="EMBL" id="ARYM01000002">
    <property type="protein sequence ID" value="KDA00194.1"/>
    <property type="molecule type" value="Genomic_DNA"/>
</dbReference>
<dbReference type="InterPro" id="IPR006674">
    <property type="entry name" value="HD_domain"/>
</dbReference>
<comment type="function">
    <text evidence="7">Modifies, by uridylylation and deuridylylation, the PII regulatory proteins (GlnB and homologs), in response to the nitrogen status of the cell that GlnD senses through the glutamine level. Under low glutamine levels, catalyzes the conversion of the PII proteins and UTP to PII-UMP and PPi, while under higher glutamine levels, GlnD hydrolyzes PII-UMP to PII and UMP (deuridylylation). Thus, controls uridylylation state and activity of the PII proteins, and plays an important role in the regulation of nitrogen metabolism.</text>
</comment>
<feature type="region of interest" description="Disordered" evidence="8">
    <location>
        <begin position="924"/>
        <end position="947"/>
    </location>
</feature>
<comment type="domain">
    <text evidence="7">Has four distinct domains: an N-terminal nucleotidyltransferase (NT) domain responsible for UTase activity, a central HD domain that encodes UR activity, and two C-terminal ACT domains that seem to have a role in glutamine sensing.</text>
</comment>
<dbReference type="AlphaFoldDB" id="A0A062VKK4"/>
<evidence type="ECO:0000256" key="2">
    <source>
        <dbReference type="ARBA" id="ARBA00022695"/>
    </source>
</evidence>
<dbReference type="Pfam" id="PF08335">
    <property type="entry name" value="GlnD_UR_UTase"/>
    <property type="match status" value="1"/>
</dbReference>
<evidence type="ECO:0000256" key="6">
    <source>
        <dbReference type="ARBA" id="ARBA00023268"/>
    </source>
</evidence>